<evidence type="ECO:0000256" key="18">
    <source>
        <dbReference type="SAM" id="Phobius"/>
    </source>
</evidence>
<sequence>MSDVLETNQAQNYSDVREDIVQTAVKFLQNPNVLNTPLAQKQKFLQRKGLTDQEIQLACERGGAYAHHERQTREAPAIPPSISRSLVLQTQQMTLFGRFKELVHNLAIISAVAYAIYLFYKKFIRPYLFGGKKKKSLEEKVEDLNKSVSSSIEELKETLTSVKVEVDRITQGAETSTERQLHDLKSEISTVKGLLLSRKQFPSVSNSPVVPPSIPAWQLASQPDPDHDTADAKSEDLMEIGSGFSSEHEPCTSAKNSDSSLEIIFKN</sequence>
<feature type="domain" description="Peroxisome membrane anchor protein Pex14p N-terminal" evidence="19">
    <location>
        <begin position="17"/>
        <end position="58"/>
    </location>
</feature>
<evidence type="ECO:0000256" key="10">
    <source>
        <dbReference type="ARBA" id="ARBA00023140"/>
    </source>
</evidence>
<evidence type="ECO:0000256" key="2">
    <source>
        <dbReference type="ARBA" id="ARBA00022448"/>
    </source>
</evidence>
<dbReference type="EMBL" id="VTPC01003624">
    <property type="protein sequence ID" value="KAF2898242.1"/>
    <property type="molecule type" value="Genomic_DNA"/>
</dbReference>
<evidence type="ECO:0000256" key="12">
    <source>
        <dbReference type="ARBA" id="ARBA00037847"/>
    </source>
</evidence>
<keyword evidence="3" id="KW-0597">Phosphoprotein</keyword>
<keyword evidence="7" id="KW-0007">Acetylation</keyword>
<evidence type="ECO:0000313" key="20">
    <source>
        <dbReference type="EMBL" id="KAF2898242.1"/>
    </source>
</evidence>
<dbReference type="GO" id="GO:0012505">
    <property type="term" value="C:endomembrane system"/>
    <property type="evidence" value="ECO:0007669"/>
    <property type="project" value="UniProtKB-SubCell"/>
</dbReference>
<dbReference type="GO" id="GO:0005102">
    <property type="term" value="F:signaling receptor binding"/>
    <property type="evidence" value="ECO:0007669"/>
    <property type="project" value="TreeGrafter"/>
</dbReference>
<dbReference type="GO" id="GO:0005778">
    <property type="term" value="C:peroxisomal membrane"/>
    <property type="evidence" value="ECO:0007669"/>
    <property type="project" value="UniProtKB-SubCell"/>
</dbReference>
<name>A0A8K0GDW7_IGNLU</name>
<evidence type="ECO:0000256" key="4">
    <source>
        <dbReference type="ARBA" id="ARBA00022692"/>
    </source>
</evidence>
<evidence type="ECO:0000256" key="8">
    <source>
        <dbReference type="ARBA" id="ARBA00023010"/>
    </source>
</evidence>
<evidence type="ECO:0000256" key="5">
    <source>
        <dbReference type="ARBA" id="ARBA00022927"/>
    </source>
</evidence>
<reference evidence="20" key="1">
    <citation type="submission" date="2019-08" db="EMBL/GenBank/DDBJ databases">
        <title>The genome of the North American firefly Photinus pyralis.</title>
        <authorList>
            <consortium name="Photinus pyralis genome working group"/>
            <person name="Fallon T.R."/>
            <person name="Sander Lower S.E."/>
            <person name="Weng J.-K."/>
        </authorList>
    </citation>
    <scope>NUCLEOTIDE SEQUENCE</scope>
    <source>
        <strain evidence="20">TRF0915ILg1</strain>
        <tissue evidence="20">Whole body</tissue>
    </source>
</reference>
<dbReference type="PANTHER" id="PTHR23058">
    <property type="entry name" value="PEROXISOMAL MEMBRANE PROTEIN PEX14"/>
    <property type="match status" value="1"/>
</dbReference>
<keyword evidence="2 16" id="KW-0813">Transport</keyword>
<evidence type="ECO:0000256" key="6">
    <source>
        <dbReference type="ARBA" id="ARBA00022989"/>
    </source>
</evidence>
<comment type="function">
    <text evidence="14">Component of the PEX13-PEX14 docking complex, a translocon channel that specifically mediates the import of peroxisomal cargo proteins bound to PEX5 receptor. The PEX13-PEX14 docking complex forms a large import pore which can be opened to a diameter of about 9 nm. Mechanistically, PEX5 receptor along with cargo proteins associates with the PEX14 subunit of the PEX13-PEX14 docking complex in the cytosol, leading to the insertion of the receptor into the organelle membrane with the concomitant translocation of the cargo into the peroxisome matrix. Plays a key role for peroxisome movement through a direct interaction with tubulin.</text>
</comment>
<keyword evidence="21" id="KW-1185">Reference proteome</keyword>
<keyword evidence="9 16" id="KW-0472">Membrane</keyword>
<comment type="caution">
    <text evidence="20">The sequence shown here is derived from an EMBL/GenBank/DDBJ whole genome shotgun (WGS) entry which is preliminary data.</text>
</comment>
<evidence type="ECO:0000256" key="9">
    <source>
        <dbReference type="ARBA" id="ARBA00023136"/>
    </source>
</evidence>
<dbReference type="GO" id="GO:1990429">
    <property type="term" value="C:peroxisomal importomer complex"/>
    <property type="evidence" value="ECO:0007669"/>
    <property type="project" value="TreeGrafter"/>
</dbReference>
<evidence type="ECO:0000313" key="21">
    <source>
        <dbReference type="Proteomes" id="UP000801492"/>
    </source>
</evidence>
<evidence type="ECO:0000256" key="14">
    <source>
        <dbReference type="ARBA" id="ARBA00055057"/>
    </source>
</evidence>
<evidence type="ECO:0000256" key="13">
    <source>
        <dbReference type="ARBA" id="ARBA00046271"/>
    </source>
</evidence>
<accession>A0A8K0GDW7</accession>
<keyword evidence="5 16" id="KW-0653">Protein transport</keyword>
<gene>
    <name evidence="20" type="ORF">ILUMI_07931</name>
</gene>
<dbReference type="InterPro" id="IPR025655">
    <property type="entry name" value="PEX14"/>
</dbReference>
<evidence type="ECO:0000259" key="19">
    <source>
        <dbReference type="Pfam" id="PF04695"/>
    </source>
</evidence>
<evidence type="ECO:0000256" key="17">
    <source>
        <dbReference type="SAM" id="MobiDB-lite"/>
    </source>
</evidence>
<protein>
    <recommendedName>
        <fullName evidence="11 16">Peroxisomal membrane protein PEX14</fullName>
    </recommendedName>
    <alternativeName>
        <fullName evidence="16">Peroxin-14</fullName>
    </alternativeName>
</protein>
<feature type="region of interest" description="Disordered" evidence="17">
    <location>
        <begin position="215"/>
        <end position="267"/>
    </location>
</feature>
<dbReference type="PANTHER" id="PTHR23058:SF0">
    <property type="entry name" value="PEROXISOMAL MEMBRANE PROTEIN PEX14"/>
    <property type="match status" value="1"/>
</dbReference>
<dbReference type="InterPro" id="IPR036388">
    <property type="entry name" value="WH-like_DNA-bd_sf"/>
</dbReference>
<feature type="transmembrane region" description="Helical" evidence="18">
    <location>
        <begin position="102"/>
        <end position="120"/>
    </location>
</feature>
<comment type="similarity">
    <text evidence="1 16">Belongs to the peroxin-14 family.</text>
</comment>
<evidence type="ECO:0000256" key="15">
    <source>
        <dbReference type="ARBA" id="ARBA00065694"/>
    </source>
</evidence>
<comment type="subunit">
    <text evidence="15">Interacts with PEX13; forming the PEX13-PEX14 docking complex. Interacts with PEX5 (via WxxxF/Y motifs). Interacts with PEX19. Interacts with tubulin.</text>
</comment>
<keyword evidence="4 18" id="KW-0812">Transmembrane</keyword>
<dbReference type="FunFam" id="1.10.10.10:FF:000296">
    <property type="entry name" value="Peroxisomal membrane protein PEX14"/>
    <property type="match status" value="1"/>
</dbReference>
<keyword evidence="10 16" id="KW-0576">Peroxisome</keyword>
<dbReference type="Gene3D" id="1.10.10.10">
    <property type="entry name" value="Winged helix-like DNA-binding domain superfamily/Winged helix DNA-binding domain"/>
    <property type="match status" value="1"/>
</dbReference>
<evidence type="ECO:0000256" key="16">
    <source>
        <dbReference type="RuleBase" id="RU367032"/>
    </source>
</evidence>
<dbReference type="OrthoDB" id="441517at2759"/>
<evidence type="ECO:0000256" key="7">
    <source>
        <dbReference type="ARBA" id="ARBA00022990"/>
    </source>
</evidence>
<dbReference type="GO" id="GO:0016560">
    <property type="term" value="P:protein import into peroxisome matrix, docking"/>
    <property type="evidence" value="ECO:0007669"/>
    <property type="project" value="UniProtKB-UniRule"/>
</dbReference>
<evidence type="ECO:0000256" key="3">
    <source>
        <dbReference type="ARBA" id="ARBA00022553"/>
    </source>
</evidence>
<feature type="compositionally biased region" description="Basic and acidic residues" evidence="17">
    <location>
        <begin position="224"/>
        <end position="236"/>
    </location>
</feature>
<organism evidence="20 21">
    <name type="scientific">Ignelater luminosus</name>
    <name type="common">Cucubano</name>
    <name type="synonym">Pyrophorus luminosus</name>
    <dbReference type="NCBI Taxonomy" id="2038154"/>
    <lineage>
        <taxon>Eukaryota</taxon>
        <taxon>Metazoa</taxon>
        <taxon>Ecdysozoa</taxon>
        <taxon>Arthropoda</taxon>
        <taxon>Hexapoda</taxon>
        <taxon>Insecta</taxon>
        <taxon>Pterygota</taxon>
        <taxon>Neoptera</taxon>
        <taxon>Endopterygota</taxon>
        <taxon>Coleoptera</taxon>
        <taxon>Polyphaga</taxon>
        <taxon>Elateriformia</taxon>
        <taxon>Elateroidea</taxon>
        <taxon>Elateridae</taxon>
        <taxon>Agrypninae</taxon>
        <taxon>Pyrophorini</taxon>
        <taxon>Ignelater</taxon>
    </lineage>
</organism>
<dbReference type="InterPro" id="IPR006785">
    <property type="entry name" value="Pex14_N"/>
</dbReference>
<dbReference type="Pfam" id="PF04695">
    <property type="entry name" value="Pex14_N"/>
    <property type="match status" value="1"/>
</dbReference>
<dbReference type="Proteomes" id="UP000801492">
    <property type="component" value="Unassembled WGS sequence"/>
</dbReference>
<evidence type="ECO:0000256" key="11">
    <source>
        <dbReference type="ARBA" id="ARBA00029502"/>
    </source>
</evidence>
<dbReference type="AlphaFoldDB" id="A0A8K0GDW7"/>
<keyword evidence="8" id="KW-0811">Translocation</keyword>
<evidence type="ECO:0000256" key="1">
    <source>
        <dbReference type="ARBA" id="ARBA00005443"/>
    </source>
</evidence>
<keyword evidence="6 18" id="KW-1133">Transmembrane helix</keyword>
<comment type="subcellular location">
    <subcellularLocation>
        <location evidence="12">Endomembrane system</location>
        <topology evidence="12">Single-pass membrane protein</topology>
    </subcellularLocation>
    <subcellularLocation>
        <location evidence="13 16">Peroxisome membrane</location>
    </subcellularLocation>
</comment>
<proteinExistence type="inferred from homology"/>